<keyword evidence="1" id="KW-1133">Transmembrane helix</keyword>
<evidence type="ECO:0000313" key="2">
    <source>
        <dbReference type="EMBL" id="BAT92579.1"/>
    </source>
</evidence>
<keyword evidence="1" id="KW-0812">Transmembrane</keyword>
<reference evidence="2 3" key="1">
    <citation type="journal article" date="2015" name="Sci. Rep.">
        <title>The power of single molecule real-time sequencing technology in the de novo assembly of a eukaryotic genome.</title>
        <authorList>
            <person name="Sakai H."/>
            <person name="Naito K."/>
            <person name="Ogiso-Tanaka E."/>
            <person name="Takahashi Y."/>
            <person name="Iseki K."/>
            <person name="Muto C."/>
            <person name="Satou K."/>
            <person name="Teruya K."/>
            <person name="Shiroma A."/>
            <person name="Shimoji M."/>
            <person name="Hirano T."/>
            <person name="Itoh T."/>
            <person name="Kaga A."/>
            <person name="Tomooka N."/>
        </authorList>
    </citation>
    <scope>NUCLEOTIDE SEQUENCE [LARGE SCALE GENOMIC DNA]</scope>
    <source>
        <strain evidence="3">cv. Shumari</strain>
    </source>
</reference>
<accession>A0A0S3SI94</accession>
<feature type="transmembrane region" description="Helical" evidence="1">
    <location>
        <begin position="12"/>
        <end position="33"/>
    </location>
</feature>
<protein>
    <submittedName>
        <fullName evidence="2">Uncharacterized protein</fullName>
    </submittedName>
</protein>
<keyword evidence="1" id="KW-0472">Membrane</keyword>
<proteinExistence type="predicted"/>
<evidence type="ECO:0000256" key="1">
    <source>
        <dbReference type="SAM" id="Phobius"/>
    </source>
</evidence>
<dbReference type="EMBL" id="AP015040">
    <property type="protein sequence ID" value="BAT92579.1"/>
    <property type="molecule type" value="Genomic_DNA"/>
</dbReference>
<name>A0A0S3SI94_PHAAN</name>
<dbReference type="AlphaFoldDB" id="A0A0S3SI94"/>
<keyword evidence="3" id="KW-1185">Reference proteome</keyword>
<dbReference type="Proteomes" id="UP000291084">
    <property type="component" value="Chromosome 7"/>
</dbReference>
<evidence type="ECO:0000313" key="3">
    <source>
        <dbReference type="Proteomes" id="UP000291084"/>
    </source>
</evidence>
<sequence length="116" mass="13180">MSVTIPNVTSAKVFLFFFLHVSLGFLFQKWYFLCQKQLVPPQNNDQNRGTTSVLDDRHCIQASNNMHSYRSYKKNTRTTNKHAGAYIIALPVVKRKTTSAVVSAGATCKVRKSHHH</sequence>
<organism evidence="2 3">
    <name type="scientific">Vigna angularis var. angularis</name>
    <dbReference type="NCBI Taxonomy" id="157739"/>
    <lineage>
        <taxon>Eukaryota</taxon>
        <taxon>Viridiplantae</taxon>
        <taxon>Streptophyta</taxon>
        <taxon>Embryophyta</taxon>
        <taxon>Tracheophyta</taxon>
        <taxon>Spermatophyta</taxon>
        <taxon>Magnoliopsida</taxon>
        <taxon>eudicotyledons</taxon>
        <taxon>Gunneridae</taxon>
        <taxon>Pentapetalae</taxon>
        <taxon>rosids</taxon>
        <taxon>fabids</taxon>
        <taxon>Fabales</taxon>
        <taxon>Fabaceae</taxon>
        <taxon>Papilionoideae</taxon>
        <taxon>50 kb inversion clade</taxon>
        <taxon>NPAAA clade</taxon>
        <taxon>indigoferoid/millettioid clade</taxon>
        <taxon>Phaseoleae</taxon>
        <taxon>Vigna</taxon>
    </lineage>
</organism>
<gene>
    <name evidence="2" type="primary">Vigan.07G133400</name>
    <name evidence="2" type="ORF">VIGAN_07133400</name>
</gene>